<feature type="compositionally biased region" description="Low complexity" evidence="1">
    <location>
        <begin position="239"/>
        <end position="256"/>
    </location>
</feature>
<feature type="region of interest" description="Disordered" evidence="1">
    <location>
        <begin position="239"/>
        <end position="284"/>
    </location>
</feature>
<evidence type="ECO:0000313" key="4">
    <source>
        <dbReference type="Proteomes" id="UP000001396"/>
    </source>
</evidence>
<feature type="transmembrane region" description="Helical" evidence="2">
    <location>
        <begin position="371"/>
        <end position="389"/>
    </location>
</feature>
<gene>
    <name evidence="3" type="ORF">PPL_05506</name>
</gene>
<name>D3BAD0_HETP5</name>
<feature type="region of interest" description="Disordered" evidence="1">
    <location>
        <begin position="317"/>
        <end position="365"/>
    </location>
</feature>
<keyword evidence="2" id="KW-0472">Membrane</keyword>
<feature type="compositionally biased region" description="Polar residues" evidence="1">
    <location>
        <begin position="355"/>
        <end position="365"/>
    </location>
</feature>
<feature type="compositionally biased region" description="Polar residues" evidence="1">
    <location>
        <begin position="269"/>
        <end position="284"/>
    </location>
</feature>
<reference evidence="3 4" key="1">
    <citation type="journal article" date="2011" name="Genome Res.">
        <title>Phylogeny-wide analysis of social amoeba genomes highlights ancient origins for complex intercellular communication.</title>
        <authorList>
            <person name="Heidel A.J."/>
            <person name="Lawal H.M."/>
            <person name="Felder M."/>
            <person name="Schilde C."/>
            <person name="Helps N.R."/>
            <person name="Tunggal B."/>
            <person name="Rivero F."/>
            <person name="John U."/>
            <person name="Schleicher M."/>
            <person name="Eichinger L."/>
            <person name="Platzer M."/>
            <person name="Noegel A.A."/>
            <person name="Schaap P."/>
            <person name="Gloeckner G."/>
        </authorList>
    </citation>
    <scope>NUCLEOTIDE SEQUENCE [LARGE SCALE GENOMIC DNA]</scope>
    <source>
        <strain evidence="4">ATCC 26659 / Pp 5 / PN500</strain>
    </source>
</reference>
<feature type="transmembrane region" description="Helical" evidence="2">
    <location>
        <begin position="143"/>
        <end position="167"/>
    </location>
</feature>
<sequence>MRNLHSDDKNAYAFEININNNNTFSESSTLSSTSYVINGTYTITQVPYISSVYSIIDELRTYIIGNFTNQTSYYNYISACDIYDFISLNSTTIVIRIHSLLGDQCYVSVIGSEKFYFTSTYSYYTDYKAGDGEGAALSRVVTIVAIISTVSVIVFIAIVVIIVVFTVRYCKRKKSLPKNYIEDQLIHFCYLACCFTTISSSCTEPNLVGLAVQEVLLPSKSDWDLLNQIFRQQITNIQSSTPSSTLSSSSSSLHSSNNYIVRAPPSKSLRPSSTSQRLTSMTLKPSSTSQRLRSIYYNQLLWIWCNIIYLKNSTPTSLNDGNSKSQSTSTDDTAPIPKSSSSSDATPMKRGRPPKNSTPTSLNDGNSNKNLNQIITIIFSLYLLLIFIAKNNVYAIDATKNNNNTFSELSTLSSTSYIYNGTYTITQSGSTKIELNLSIYLIYLFPSIKNITINNTECTTISTKDRQISCYMSNQTSLNEDIYQVLIFNETNLIINENVKFQRKVPYISSVFCNIDERLTYVIGNFTNQTYISACGDYDFISLNSTTIVIRIESSAGDQSYVYVGDGASDKFYFTSTYSYHNSRDDEREGAALGGALAIIIIITIVPVVVFIIIVVIIVVFTVRYCKRKRSHPKNNIELNE</sequence>
<feature type="compositionally biased region" description="Polar residues" evidence="1">
    <location>
        <begin position="317"/>
        <end position="345"/>
    </location>
</feature>
<keyword evidence="4" id="KW-1185">Reference proteome</keyword>
<evidence type="ECO:0000256" key="1">
    <source>
        <dbReference type="SAM" id="MobiDB-lite"/>
    </source>
</evidence>
<dbReference type="InParanoid" id="D3BAD0"/>
<organism evidence="3 4">
    <name type="scientific">Heterostelium pallidum (strain ATCC 26659 / Pp 5 / PN500)</name>
    <name type="common">Cellular slime mold</name>
    <name type="synonym">Polysphondylium pallidum</name>
    <dbReference type="NCBI Taxonomy" id="670386"/>
    <lineage>
        <taxon>Eukaryota</taxon>
        <taxon>Amoebozoa</taxon>
        <taxon>Evosea</taxon>
        <taxon>Eumycetozoa</taxon>
        <taxon>Dictyostelia</taxon>
        <taxon>Acytosteliales</taxon>
        <taxon>Acytosteliaceae</taxon>
        <taxon>Heterostelium</taxon>
    </lineage>
</organism>
<evidence type="ECO:0000313" key="3">
    <source>
        <dbReference type="EMBL" id="EFA81517.1"/>
    </source>
</evidence>
<dbReference type="GeneID" id="31360990"/>
<comment type="caution">
    <text evidence="3">The sequence shown here is derived from an EMBL/GenBank/DDBJ whole genome shotgun (WGS) entry which is preliminary data.</text>
</comment>
<keyword evidence="2" id="KW-1133">Transmembrane helix</keyword>
<keyword evidence="2" id="KW-0812">Transmembrane</keyword>
<evidence type="ECO:0000256" key="2">
    <source>
        <dbReference type="SAM" id="Phobius"/>
    </source>
</evidence>
<dbReference type="AlphaFoldDB" id="D3BAD0"/>
<proteinExistence type="predicted"/>
<dbReference type="RefSeq" id="XP_020433634.1">
    <property type="nucleotide sequence ID" value="XM_020576385.1"/>
</dbReference>
<feature type="transmembrane region" description="Helical" evidence="2">
    <location>
        <begin position="592"/>
        <end position="621"/>
    </location>
</feature>
<dbReference type="Proteomes" id="UP000001396">
    <property type="component" value="Unassembled WGS sequence"/>
</dbReference>
<protein>
    <submittedName>
        <fullName evidence="3">Uncharacterized protein</fullName>
    </submittedName>
</protein>
<dbReference type="EMBL" id="ADBJ01000025">
    <property type="protein sequence ID" value="EFA81517.1"/>
    <property type="molecule type" value="Genomic_DNA"/>
</dbReference>
<accession>D3BAD0</accession>